<accession>A0A816CVZ3</accession>
<proteinExistence type="predicted"/>
<evidence type="ECO:0000313" key="2">
    <source>
        <dbReference type="EMBL" id="CAF1625340.1"/>
    </source>
</evidence>
<comment type="caution">
    <text evidence="2">The sequence shown here is derived from an EMBL/GenBank/DDBJ whole genome shotgun (WGS) entry which is preliminary data.</text>
</comment>
<reference evidence="2" key="1">
    <citation type="submission" date="2021-02" db="EMBL/GenBank/DDBJ databases">
        <authorList>
            <person name="Nowell W R."/>
        </authorList>
    </citation>
    <scope>NUCLEOTIDE SEQUENCE</scope>
</reference>
<evidence type="ECO:0000313" key="3">
    <source>
        <dbReference type="EMBL" id="CAF4518873.1"/>
    </source>
</evidence>
<gene>
    <name evidence="2" type="ORF">GPM918_LOCUS44001</name>
    <name evidence="3" type="ORF">SRO942_LOCUS45674</name>
</gene>
<feature type="region of interest" description="Disordered" evidence="1">
    <location>
        <begin position="105"/>
        <end position="149"/>
    </location>
</feature>
<dbReference type="Proteomes" id="UP000663829">
    <property type="component" value="Unassembled WGS sequence"/>
</dbReference>
<evidence type="ECO:0000256" key="1">
    <source>
        <dbReference type="SAM" id="MobiDB-lite"/>
    </source>
</evidence>
<evidence type="ECO:0000313" key="4">
    <source>
        <dbReference type="Proteomes" id="UP000663829"/>
    </source>
</evidence>
<dbReference type="EMBL" id="CAJOBC010109372">
    <property type="protein sequence ID" value="CAF4518873.1"/>
    <property type="molecule type" value="Genomic_DNA"/>
</dbReference>
<sequence length="149" mass="15975">MDINEGFEELHRGNGWKGTLKIAQGAGFMTLDLMTLGTLSTAVRTLSTASVRLGMGAAQVAGKLAAREFMTIAERKAMEHVAKRCAAVVLAKSGAYVTEKVGETVSDAMRRPARSQQPSANQSQSDANTHEQLRTATNTPKLKSELANR</sequence>
<keyword evidence="4" id="KW-1185">Reference proteome</keyword>
<organism evidence="2 4">
    <name type="scientific">Didymodactylos carnosus</name>
    <dbReference type="NCBI Taxonomy" id="1234261"/>
    <lineage>
        <taxon>Eukaryota</taxon>
        <taxon>Metazoa</taxon>
        <taxon>Spiralia</taxon>
        <taxon>Gnathifera</taxon>
        <taxon>Rotifera</taxon>
        <taxon>Eurotatoria</taxon>
        <taxon>Bdelloidea</taxon>
        <taxon>Philodinida</taxon>
        <taxon>Philodinidae</taxon>
        <taxon>Didymodactylos</taxon>
    </lineage>
</organism>
<dbReference type="Proteomes" id="UP000681722">
    <property type="component" value="Unassembled WGS sequence"/>
</dbReference>
<feature type="compositionally biased region" description="Polar residues" evidence="1">
    <location>
        <begin position="114"/>
        <end position="127"/>
    </location>
</feature>
<protein>
    <submittedName>
        <fullName evidence="2">Uncharacterized protein</fullName>
    </submittedName>
</protein>
<name>A0A816CVZ3_9BILA</name>
<dbReference type="AlphaFoldDB" id="A0A816CVZ3"/>
<dbReference type="EMBL" id="CAJNOQ010041924">
    <property type="protein sequence ID" value="CAF1625340.1"/>
    <property type="molecule type" value="Genomic_DNA"/>
</dbReference>